<feature type="region of interest" description="Disordered" evidence="1">
    <location>
        <begin position="133"/>
        <end position="283"/>
    </location>
</feature>
<comment type="caution">
    <text evidence="2">The sequence shown here is derived from an EMBL/GenBank/DDBJ whole genome shotgun (WGS) entry which is preliminary data.</text>
</comment>
<proteinExistence type="predicted"/>
<evidence type="ECO:0000256" key="1">
    <source>
        <dbReference type="SAM" id="MobiDB-lite"/>
    </source>
</evidence>
<dbReference type="PANTHER" id="PTHR35354:SF1">
    <property type="entry name" value="RGD1561648"/>
    <property type="match status" value="1"/>
</dbReference>
<accession>A0A2G8KPL6</accession>
<dbReference type="InterPro" id="IPR027878">
    <property type="entry name" value="DUF4551"/>
</dbReference>
<evidence type="ECO:0000313" key="3">
    <source>
        <dbReference type="Proteomes" id="UP000230750"/>
    </source>
</evidence>
<gene>
    <name evidence="2" type="ORF">BSL78_13212</name>
</gene>
<dbReference type="Proteomes" id="UP000230750">
    <property type="component" value="Unassembled WGS sequence"/>
</dbReference>
<feature type="compositionally biased region" description="Polar residues" evidence="1">
    <location>
        <begin position="248"/>
        <end position="268"/>
    </location>
</feature>
<feature type="compositionally biased region" description="Polar residues" evidence="1">
    <location>
        <begin position="89"/>
        <end position="99"/>
    </location>
</feature>
<dbReference type="Pfam" id="PF15087">
    <property type="entry name" value="DUF4551"/>
    <property type="match status" value="1"/>
</dbReference>
<dbReference type="PANTHER" id="PTHR35354">
    <property type="entry name" value="RGD1561648"/>
    <property type="match status" value="1"/>
</dbReference>
<sequence length="411" mass="46437">MSIGCEVTLDMVQGEYSGCEVNEFPEFLNGEERENAQHIQVVYKKPSKKTSDKKNDGQLEACEEEGSVPAVDGDQEADHDIPGLFVTEPNGNTRRSSQQFERDSKSLKLQKQTAKLHRSFDESELKMLKELQQVDSLDSDEDRLSISYPSSNWSELSRTSSISSIESSNGSISSQQSKWRLSTGDTIRPLPQRPQGDDQLTPKMSAMTVSREEIDPQSPTSPPATYRSLPSPDNVNDTRSKQPFKFPSTLQEDNNNVPLLRRSLSSDSYHNEDSTGRNRKSKFTTVVKKKKKAFLEMHLFILSQSSPFLMHLRSSWNNLTIKSTLLLDEDVAERLKINTTSASSKQLEHQFSQLKQEILNSDRSMETLFSLIQELTNAAEKYFALKRLFWKINTDQSVGAPPGPLFVDLSE</sequence>
<dbReference type="EMBL" id="MRZV01000442">
    <property type="protein sequence ID" value="PIK49890.1"/>
    <property type="molecule type" value="Genomic_DNA"/>
</dbReference>
<feature type="region of interest" description="Disordered" evidence="1">
    <location>
        <begin position="41"/>
        <end position="111"/>
    </location>
</feature>
<keyword evidence="3" id="KW-1185">Reference proteome</keyword>
<reference evidence="2 3" key="1">
    <citation type="journal article" date="2017" name="PLoS Biol.">
        <title>The sea cucumber genome provides insights into morphological evolution and visceral regeneration.</title>
        <authorList>
            <person name="Zhang X."/>
            <person name="Sun L."/>
            <person name="Yuan J."/>
            <person name="Sun Y."/>
            <person name="Gao Y."/>
            <person name="Zhang L."/>
            <person name="Li S."/>
            <person name="Dai H."/>
            <person name="Hamel J.F."/>
            <person name="Liu C."/>
            <person name="Yu Y."/>
            <person name="Liu S."/>
            <person name="Lin W."/>
            <person name="Guo K."/>
            <person name="Jin S."/>
            <person name="Xu P."/>
            <person name="Storey K.B."/>
            <person name="Huan P."/>
            <person name="Zhang T."/>
            <person name="Zhou Y."/>
            <person name="Zhang J."/>
            <person name="Lin C."/>
            <person name="Li X."/>
            <person name="Xing L."/>
            <person name="Huo D."/>
            <person name="Sun M."/>
            <person name="Wang L."/>
            <person name="Mercier A."/>
            <person name="Li F."/>
            <person name="Yang H."/>
            <person name="Xiang J."/>
        </authorList>
    </citation>
    <scope>NUCLEOTIDE SEQUENCE [LARGE SCALE GENOMIC DNA]</scope>
    <source>
        <strain evidence="2">Shaxun</strain>
        <tissue evidence="2">Muscle</tissue>
    </source>
</reference>
<dbReference type="OrthoDB" id="6022562at2759"/>
<evidence type="ECO:0000313" key="2">
    <source>
        <dbReference type="EMBL" id="PIK49890.1"/>
    </source>
</evidence>
<protein>
    <submittedName>
        <fullName evidence="2">Uncharacterized protein</fullName>
    </submittedName>
</protein>
<dbReference type="AlphaFoldDB" id="A0A2G8KPL6"/>
<organism evidence="2 3">
    <name type="scientific">Stichopus japonicus</name>
    <name type="common">Sea cucumber</name>
    <dbReference type="NCBI Taxonomy" id="307972"/>
    <lineage>
        <taxon>Eukaryota</taxon>
        <taxon>Metazoa</taxon>
        <taxon>Echinodermata</taxon>
        <taxon>Eleutherozoa</taxon>
        <taxon>Echinozoa</taxon>
        <taxon>Holothuroidea</taxon>
        <taxon>Aspidochirotacea</taxon>
        <taxon>Aspidochirotida</taxon>
        <taxon>Stichopodidae</taxon>
        <taxon>Apostichopus</taxon>
    </lineage>
</organism>
<feature type="compositionally biased region" description="Low complexity" evidence="1">
    <location>
        <begin position="154"/>
        <end position="177"/>
    </location>
</feature>
<name>A0A2G8KPL6_STIJA</name>